<comment type="caution">
    <text evidence="8">The sequence shown here is derived from an EMBL/GenBank/DDBJ whole genome shotgun (WGS) entry which is preliminary data.</text>
</comment>
<evidence type="ECO:0000256" key="5">
    <source>
        <dbReference type="ARBA" id="ARBA00023242"/>
    </source>
</evidence>
<dbReference type="Proteomes" id="UP000749559">
    <property type="component" value="Unassembled WGS sequence"/>
</dbReference>
<reference evidence="8" key="1">
    <citation type="submission" date="2022-03" db="EMBL/GenBank/DDBJ databases">
        <authorList>
            <person name="Martin C."/>
        </authorList>
    </citation>
    <scope>NUCLEOTIDE SEQUENCE</scope>
</reference>
<dbReference type="EMBL" id="CAIIXF020000002">
    <property type="protein sequence ID" value="CAH1778007.1"/>
    <property type="molecule type" value="Genomic_DNA"/>
</dbReference>
<dbReference type="OrthoDB" id="416496at2759"/>
<evidence type="ECO:0000313" key="8">
    <source>
        <dbReference type="EMBL" id="CAH1778007.1"/>
    </source>
</evidence>
<dbReference type="Pfam" id="PF10228">
    <property type="entry name" value="HPF1"/>
    <property type="match status" value="1"/>
</dbReference>
<evidence type="ECO:0000256" key="4">
    <source>
        <dbReference type="ARBA" id="ARBA00022454"/>
    </source>
</evidence>
<evidence type="ECO:0000313" key="9">
    <source>
        <dbReference type="Proteomes" id="UP000749559"/>
    </source>
</evidence>
<comment type="similarity">
    <text evidence="3">Belongs to the HPF1 family.</text>
</comment>
<accession>A0A8S4NB07</accession>
<feature type="non-terminal residue" evidence="8">
    <location>
        <position position="438"/>
    </location>
</feature>
<dbReference type="GO" id="GO:0042393">
    <property type="term" value="F:histone binding"/>
    <property type="evidence" value="ECO:0007669"/>
    <property type="project" value="InterPro"/>
</dbReference>
<evidence type="ECO:0000259" key="7">
    <source>
        <dbReference type="Pfam" id="PF10283"/>
    </source>
</evidence>
<evidence type="ECO:0000256" key="3">
    <source>
        <dbReference type="ARBA" id="ARBA00010803"/>
    </source>
</evidence>
<dbReference type="GO" id="GO:0005634">
    <property type="term" value="C:nucleus"/>
    <property type="evidence" value="ECO:0007669"/>
    <property type="project" value="UniProtKB-SubCell"/>
</dbReference>
<dbReference type="GO" id="GO:0006974">
    <property type="term" value="P:DNA damage response"/>
    <property type="evidence" value="ECO:0007669"/>
    <property type="project" value="InterPro"/>
</dbReference>
<feature type="domain" description="PBZ-type" evidence="7">
    <location>
        <begin position="21"/>
        <end position="42"/>
    </location>
</feature>
<protein>
    <recommendedName>
        <fullName evidence="7">PBZ-type domain-containing protein</fullName>
    </recommendedName>
</protein>
<keyword evidence="9" id="KW-1185">Reference proteome</keyword>
<dbReference type="PANTHER" id="PTHR13386">
    <property type="entry name" value="HISTONE PARYLATION FACTOR 1"/>
    <property type="match status" value="1"/>
</dbReference>
<proteinExistence type="inferred from homology"/>
<dbReference type="GO" id="GO:0072572">
    <property type="term" value="F:poly-ADP-D-ribose binding"/>
    <property type="evidence" value="ECO:0007669"/>
    <property type="project" value="TreeGrafter"/>
</dbReference>
<dbReference type="InterPro" id="IPR019406">
    <property type="entry name" value="APLF_PBZ"/>
</dbReference>
<dbReference type="AlphaFoldDB" id="A0A8S4NB07"/>
<evidence type="ECO:0000256" key="1">
    <source>
        <dbReference type="ARBA" id="ARBA00004123"/>
    </source>
</evidence>
<dbReference type="GO" id="GO:0005694">
    <property type="term" value="C:chromosome"/>
    <property type="evidence" value="ECO:0007669"/>
    <property type="project" value="UniProtKB-SubCell"/>
</dbReference>
<name>A0A8S4NB07_OWEFU</name>
<evidence type="ECO:0000256" key="6">
    <source>
        <dbReference type="SAM" id="MobiDB-lite"/>
    </source>
</evidence>
<keyword evidence="4" id="KW-0158">Chromosome</keyword>
<keyword evidence="5" id="KW-0539">Nucleus</keyword>
<gene>
    <name evidence="8" type="ORF">OFUS_LOCUS4981</name>
</gene>
<dbReference type="InterPro" id="IPR019361">
    <property type="entry name" value="HPF1"/>
</dbReference>
<sequence length="438" mass="50250">KTTMAATGGKIRWDEEDSRLKCKYGSDCYQNNKAHHMKYKHPLKRKAEADSDVPVKAKKAKIDDYFNKNSKANEDGEEDLEAMQEERTSKAKDDLGEVHVQEEKSSGYVRQVSDDDAATTEDLDEPPSSPTNIKESLKQKFLVDFPDDFFSFWEFCKALNPKHPEDALKGLDLKLVGPYDIIAEKHKQFKGTPNYLLHWRFYYDPPEFQTVVFNEKDESLFHLGYFRDDPKEEPVFVASNCASVNGVITPRGENLFAAIKWYIDDKQKKNKKKENKDLCNISASLKKWADKNNFSLDLKTKSMKQRDKKVVCSSFHKAGIVVPVENDIGYREVPETPGDLKKIFAKIEKSQSEEERDKNMDPLQELITLVQFANDECDYGEGLELGMDLFTYGGDVFHGPIMTLLPLAYQFLGRLENMQIITAHIADRKKGQNVDQLR</sequence>
<dbReference type="Pfam" id="PF10283">
    <property type="entry name" value="zf-CCHH"/>
    <property type="match status" value="1"/>
</dbReference>
<feature type="region of interest" description="Disordered" evidence="6">
    <location>
        <begin position="66"/>
        <end position="133"/>
    </location>
</feature>
<dbReference type="PANTHER" id="PTHR13386:SF1">
    <property type="entry name" value="HISTONE PARYLATION FACTOR 1"/>
    <property type="match status" value="1"/>
</dbReference>
<evidence type="ECO:0000256" key="2">
    <source>
        <dbReference type="ARBA" id="ARBA00004286"/>
    </source>
</evidence>
<organism evidence="8 9">
    <name type="scientific">Owenia fusiformis</name>
    <name type="common">Polychaete worm</name>
    <dbReference type="NCBI Taxonomy" id="6347"/>
    <lineage>
        <taxon>Eukaryota</taxon>
        <taxon>Metazoa</taxon>
        <taxon>Spiralia</taxon>
        <taxon>Lophotrochozoa</taxon>
        <taxon>Annelida</taxon>
        <taxon>Polychaeta</taxon>
        <taxon>Sedentaria</taxon>
        <taxon>Canalipalpata</taxon>
        <taxon>Sabellida</taxon>
        <taxon>Oweniida</taxon>
        <taxon>Oweniidae</taxon>
        <taxon>Owenia</taxon>
    </lineage>
</organism>
<feature type="compositionally biased region" description="Acidic residues" evidence="6">
    <location>
        <begin position="114"/>
        <end position="125"/>
    </location>
</feature>
<comment type="subcellular location">
    <subcellularLocation>
        <location evidence="2">Chromosome</location>
    </subcellularLocation>
    <subcellularLocation>
        <location evidence="1">Nucleus</location>
    </subcellularLocation>
</comment>
<feature type="compositionally biased region" description="Basic and acidic residues" evidence="6">
    <location>
        <begin position="84"/>
        <end position="105"/>
    </location>
</feature>